<name>A0A0G4IZA4_PLABS</name>
<dbReference type="InterPro" id="IPR041664">
    <property type="entry name" value="AAA_16"/>
</dbReference>
<keyword evidence="1" id="KW-0547">Nucleotide-binding</keyword>
<dbReference type="GO" id="GO:0009190">
    <property type="term" value="P:cyclic nucleotide biosynthetic process"/>
    <property type="evidence" value="ECO:0007669"/>
    <property type="project" value="InterPro"/>
</dbReference>
<accession>A0A0G4IZA4</accession>
<feature type="region of interest" description="Disordered" evidence="3">
    <location>
        <begin position="3842"/>
        <end position="3861"/>
    </location>
</feature>
<feature type="compositionally biased region" description="Polar residues" evidence="3">
    <location>
        <begin position="3060"/>
        <end position="3078"/>
    </location>
</feature>
<feature type="region of interest" description="Disordered" evidence="3">
    <location>
        <begin position="1"/>
        <end position="59"/>
    </location>
</feature>
<dbReference type="Gene3D" id="3.30.70.1230">
    <property type="entry name" value="Nucleotide cyclase"/>
    <property type="match status" value="2"/>
</dbReference>
<feature type="compositionally biased region" description="Basic and acidic residues" evidence="3">
    <location>
        <begin position="3037"/>
        <end position="3047"/>
    </location>
</feature>
<feature type="compositionally biased region" description="Polar residues" evidence="3">
    <location>
        <begin position="177"/>
        <end position="200"/>
    </location>
</feature>
<keyword evidence="2" id="KW-0067">ATP-binding</keyword>
<organism evidence="5 6">
    <name type="scientific">Plasmodiophora brassicae</name>
    <name type="common">Clubroot disease agent</name>
    <dbReference type="NCBI Taxonomy" id="37360"/>
    <lineage>
        <taxon>Eukaryota</taxon>
        <taxon>Sar</taxon>
        <taxon>Rhizaria</taxon>
        <taxon>Endomyxa</taxon>
        <taxon>Phytomyxea</taxon>
        <taxon>Plasmodiophorida</taxon>
        <taxon>Plasmodiophoridae</taxon>
        <taxon>Plasmodiophora</taxon>
    </lineage>
</organism>
<evidence type="ECO:0000259" key="4">
    <source>
        <dbReference type="PROSITE" id="PS50125"/>
    </source>
</evidence>
<dbReference type="GO" id="GO:0005737">
    <property type="term" value="C:cytoplasm"/>
    <property type="evidence" value="ECO:0007669"/>
    <property type="project" value="TreeGrafter"/>
</dbReference>
<evidence type="ECO:0000256" key="3">
    <source>
        <dbReference type="SAM" id="MobiDB-lite"/>
    </source>
</evidence>
<dbReference type="InterPro" id="IPR027417">
    <property type="entry name" value="P-loop_NTPase"/>
</dbReference>
<dbReference type="Gene3D" id="1.25.40.10">
    <property type="entry name" value="Tetratricopeptide repeat domain"/>
    <property type="match status" value="1"/>
</dbReference>
<dbReference type="Proteomes" id="UP000039324">
    <property type="component" value="Unassembled WGS sequence"/>
</dbReference>
<dbReference type="GO" id="GO:0035556">
    <property type="term" value="P:intracellular signal transduction"/>
    <property type="evidence" value="ECO:0007669"/>
    <property type="project" value="InterPro"/>
</dbReference>
<feature type="region of interest" description="Disordered" evidence="3">
    <location>
        <begin position="2581"/>
        <end position="2601"/>
    </location>
</feature>
<dbReference type="PANTHER" id="PTHR16305">
    <property type="entry name" value="TESTICULAR SOLUBLE ADENYLYL CYCLASE"/>
    <property type="match status" value="1"/>
</dbReference>
<feature type="domain" description="Guanylate cyclase" evidence="4">
    <location>
        <begin position="483"/>
        <end position="558"/>
    </location>
</feature>
<feature type="region of interest" description="Disordered" evidence="3">
    <location>
        <begin position="1740"/>
        <end position="1780"/>
    </location>
</feature>
<feature type="region of interest" description="Disordered" evidence="3">
    <location>
        <begin position="2949"/>
        <end position="3078"/>
    </location>
</feature>
<dbReference type="InterPro" id="IPR029787">
    <property type="entry name" value="Nucleotide_cyclase"/>
</dbReference>
<sequence length="4742" mass="515879">MPVLDKVVDEPGRSSMHSMQSFTNRQRSGRRASLGTNLGLDSPTTQRRQSTTVNGSSLPRSVIESSRSSLVPSVLSDTEVLNRWRVIGVGSDVQADEQLHRLQILSRYVPRAVSLRILVTGKHVTGSSLSTDAVRNRFFGVVLLSDISGFTQLAADLAKGLRNEGVGQPGTVPARGQPSSTSDVKPSTPGSTTANATSEAADTFKGKTMAPATTSASASGVLQKTGGERLASILNTVFSRFIDIVRKYGGDVTKFAGDALLSVFRPRSDDPADLLECGLKAARAALDMQEGMATLKALGINLDLHSGISAGMLHELHFGGIEHRWEYMFAGQPIVEMGRALESAVRGEVVMQSSVYELIKGHCQVAVRDDDLFLLTSVDTPVSPVLDSVPDLMQFLSRSRNCRPIELALACYLPRSVILALNAGKQGLIGERRQVTMVFINLPDFHYDTDQQIQSNQKAFRSIQQALHRFDGTLRQLIQDDKGTVAIAAFGLPYNSHDDDPVRAIQASLTIQSELGDMGMRTGIGITTGGAFCGSVGDETRCEYAIVGDIVNLSARLMVASHNGLLCDGETQRAAYSRGRSQWIDFEKMEPIKVKGRLGIVQIFRPIPSVPQQSLERPSTLMLGRATEMAIAKQMFVQLHCDKPDPNRKSVLLIEGEAGMGKTRLVQGIWEIAQDFHCDIFHFAANRMSDGVPLIMWNAILAPLILSCCPPDTDSKLPIASMLEVMAGKERLTARDVEEIIGIGASTSRVASATGRHTGRAKKALYGSSKSSSGKSKYSSGSGYGDQRPRSRALLHLLRVVIEMHGPICLIVENLRNLDPLSAFHLNYICCRLPPKMVVILTSRPLPPVNSPASLVAANADSSPSTNGKKNAEAMTIALAAPSNGTHSELSSVQEKTSRAQKDFRSLPYFVRVKLGPLSRRDIEALLCLRLHMTQLPESLLDTVHKSSEGNPYLVVALASGLLEANISPHRFTETAHEIVQYMLEQIITSRLDSLTPSQQEVLKCASVIGVVFPLELLQAISPYDDERLLENLAQLEANDFIVTTATVPKVTYAFRQPLMKGIVYELLSAADSSVYHNLIVDRLERQQQDMLLVGRLETIPATSADLAGHFERAGRLHNAIQYYRLAGDAAFSLGDFATASLNSGKGLALLQRFSPNDRFEIAKLQRSVAKSYFENFELQMCRPLVESAIRNLGGYVPDSDHRCCSMVSSMSGDFSSCMVLRRMVMNNAKRMSSGDTITPRLLERAKAYNLLSHIAIEMGDGRLVVDTAILAIRSADLAGSFEQRVLAMAHMMMGGLTEGRRHACRRFFRRTLARLDDDRNSAGNAPFSMFVKGYIWMRLASVSCAVYGDIDRALEYLRNASDLFTTVNSPHHSVRALDQLAGIYLTWGRVNDVKDVVQRMYQISEWCSFRWGQSRASILLALARLLNGETRATAEVLGGISESDLIDDIRSRVQWRACRMASDWYEGRRDEALSHATVIAGLAHGVAYDALSAIAWMAQVTILHYRELAYNVSDKEVRQGLDLAVTCVRTFRELADRVPLAKPRYLLINGLLTITRDPTRIKQATSDWVQALGLAVSFRLPYEEAMAHRLIGTLGRPDLGSKAKTLAAQSSTPPAPKADIVPGTAGDSMASSHMQQYAALIRQHGFAMLLLPLLKERIVGEVESEGDTNDRTATKRDMRLLGYRQANLSSLGDIIDEAALQLLYDEVGHGAAGSAPSPSGRNARVRFSSLANVEFFSKHPLSKGTSSPSTESLQTKESTVNETPPTSSPDTPDLDRVPSTPIEHTLIIGLDAENELVGREQHVEALQEAFRRDTGVSVQHCPVVLFGEPGVGKSALARRFVHLVTTENQTIRAFVMYGELSYKQQPYLPVIRLVRKMIGEYGRTLGVMSVFTIMDILFNRIPHYNKFREVMMHVIYSSDGVQQPALRQMSEVARAQVLAHVFNELIRGVSQAFPFCLVCEDIQWFDSGTWHVLGCMAANPIAGAFIICTLQTIAETGEFARAALPEGNFYLPVATTQWLRVEPLRRQSLSLFACCVLRATHLTTRLEILLMDKTRGNPLAALQVMTAINEAGLMAVQGGSVDLTADVVDVLFAISGSSADLTLRRTSFLSTNQIKLLRLASVIGVSFPLNVLRMLSTQYMDTRLFKAELSRLSQLGWLLLANMRSSSPRVSFPHSSTRDDVYNTMPDPIRRRLHVAVAEYYESGSTSSAYMFSQVAKHYRLGQVFSLDRKFSLLAGEQFMYLFMKAEALDILSHVVESGGESSSQVGEHSRVMRAQLLARLAYVHMQAEEWPEAQRLLTVALTCVNDSAASISASALGLSIRLGVGHLLLCSPASCCARYRRSPHEPSKVSGSHDSAKKVDVSVAPCKLPTSAPAGGVVGFDLVVDGLHAALRDSMSRTERELGNLERALLFAIRALLSSPPLSALPSADILALRYSWLILLISELGYDNGALLNMACVLAKRCIRVSRQPRTLAESLDLIWQAASAFGYWRTAVNIAGLTQQFYREDLFDVPVTIRIGQHLGIMHMFLGDVKAAAVALGEATFLAAKVHFLDSPTLSASRLLEALVLIGTVDFEAPVGEAPTNARAPSTVSSDGEAGGQATTGASAALLTSAPKMSVIESMAKKLVYPAVSRAGVERLLADPQKPASSSDAAVLLASLDAQVAMRTGAFGRAYTTSVSLRKRVHGISRLQVVLGALTAAEVLVNLAVQGRFDHNKRGSVSVSNDRERRDNGENDELLAAIGCGTWRTLLSQADTAVHELYLISSRAPFCRAHFLLWHAALLWCKGLAWIDVAHMLNAADDAAIEFNLPGTRGVINFFMAHVLTEKSTSQSRPRRHARLALSLCNDHYYLARLRRRFQNIDNDPHIEEEAKDGDLSSRSLARRRNEDRMMSMARIIRDRWPVVLDQMAVNADSEVDLPEVSKLTQMPHPLAGNTGLTFANVEDGFAASGDDESVSNEDLLRQPSLNSVSASAPNLGRMRSIPEHRDPPSTSTEPPAPMTPFSSSSSESGDDDQEPAPTEAEDDNEQVPEALSGADGEPKQNADVESKQSALSRVKTFTRGETLSPSTAAPSVSRTPYSSVTRLPTTIYTIGSTLLGSLASVTQQSLPPPICATPSDSAWASILPRPIAYGSICSTGSADVCLPISSTTNTVTPSLTTSNASNLKSKAIAASLEPVTSWAVVLRVCIPDRLASVSKQSSRGEYAAVFAVLLDCVERFRGAVLELTDQHLLAVWDACATSSQASLCSKAMLCALAMRHALQERTFKDRFDFRWLMACDDIVFVNTRGVNAMRGFIGIGPAVNDVHLWSDEGKIVVHKDMLKLLRLCGRVDVRREGDDRIYAVVHGFQPSNASDDGVVQDGGAQTLISLIRQYQVLKTASFVAAPFVRLPTRRHAPGVIVPPNGDSSQHNHRLLQRSGNTAMGTTPNVSGMSAPITSGNDLLQINLPGQVGSSASSFESVALSPGSVFASSASDDPALDLIVIAVRVELPQQDPLKACRFIDVLSFELQTMRFSEPHCLHISLSSSGLHLSALVAVDAAAELGPPVAFMFALRLSRLIGSACNVGIGSGPGWLYTVSALEDTVAIGPAVRHAQIALSIAKSNIVIDENTQDAFEKSIITHEYDEAAMAAAEATNTSVPLGASRLAQQGKLDAQQMQQQQQQQQQQPPSAGGHTSTTATAAAAASIQLRVYFVLDAVELACVRRLQSLSRSVLYVGRYDLRSRLQNMVVSRLDMNHGLLVQIRSHTGGLSGLLRNLVQVTPALLACSHRPAFLLTYLPPAGNALPPGTAIRHLVKQFFKPVAAAAGGGAALRAKVMSTTNRMAPRLARDLWLLNPLLDIDGDGFPAPPASDATMSPRAPDSSTNGHRAAQLLSIVVGMLLPPGRRLILVVDRAERLDPWSAICIDELVGHAPSTFAILGYNESAPEARRVPIGQSATSPASLIATLDTRVMHGEEFLSNCARESLLLPALSTEETALLVSLSLGGFLPSPEFLSFVSVSAGGHPNRIIAIARASYVVCERARRMRERTARDSNIRMDRVMTDQLTKPQRDVLAVCSVIGMRFEYRTLQAVLRLLNANPELNVDGATYPEEDADLDRELDAFLTKARLMVDATPPGSDMRQVAFASEAVLNSVASTVDIERKRRLHGVVASVLEELGAENDNQLAHHWRMARNYARCIMYQVRVGRSQRRDGAISKAIAAYRAAIAGSLSLSRQPSPAAGTDAFAAAPPITPVAVDAINVELAECYMLIEEYALAVDSLKNALLHLGRPVPMSHGLSVSTARARHWIRSLFKVHERPSGAVSTHHNRASVVSSAMSGVGGDDDLQQHRLMPPSTGMAPASSNAELIAIIRIYLLIAWNSVMVNNANEGFDAAMKAVDAAQALPVSSDPASEAMAAAADATISEYYLWHGWTDMAYSSAGRASRRAAAPTSPVTDLVTLYGAILDIASGNFALAEPKLKHCAVGRMLYEEPLLGYRLLLSQAVLAILQEDFVQARSSLTTLDRACTQYGSVVMHRHIATLNAFMALQYNELETCRTLLLGEYRGEVELSITGQGILCLVYLRLGQTSKASAWFGTLFLDYSTRTDIARWDDILQHVLIAEYLDFASRYAFARGIADLYAGCLELLESLSNGSASPSIGTLQRAIGVLELTDLRFFDARARFIIGSHCGFRDPRDHQMLISARQYFSVLLNSHYLNLVDEALQRLPLTDLFSKSSARRERIMSDAVNEVVLGAFTKRPSVPDGRPPQE</sequence>
<evidence type="ECO:0000313" key="6">
    <source>
        <dbReference type="Proteomes" id="UP000039324"/>
    </source>
</evidence>
<feature type="region of interest" description="Disordered" evidence="3">
    <location>
        <begin position="3648"/>
        <end position="3674"/>
    </location>
</feature>
<dbReference type="EMBL" id="CDSF01000101">
    <property type="protein sequence ID" value="CEP00396.1"/>
    <property type="molecule type" value="Genomic_DNA"/>
</dbReference>
<dbReference type="Gene3D" id="3.40.50.300">
    <property type="entry name" value="P-loop containing nucleotide triphosphate hydrolases"/>
    <property type="match status" value="1"/>
</dbReference>
<feature type="compositionally biased region" description="Low complexity" evidence="3">
    <location>
        <begin position="766"/>
        <end position="781"/>
    </location>
</feature>
<feature type="region of interest" description="Disordered" evidence="3">
    <location>
        <begin position="164"/>
        <end position="209"/>
    </location>
</feature>
<dbReference type="SUPFAM" id="SSF55073">
    <property type="entry name" value="Nucleotide cyclase"/>
    <property type="match status" value="3"/>
</dbReference>
<dbReference type="SUPFAM" id="SSF48452">
    <property type="entry name" value="TPR-like"/>
    <property type="match status" value="1"/>
</dbReference>
<proteinExistence type="predicted"/>
<dbReference type="PROSITE" id="PS50125">
    <property type="entry name" value="GUANYLATE_CYCLASE_2"/>
    <property type="match status" value="2"/>
</dbReference>
<gene>
    <name evidence="5" type="ORF">PBRA_001450</name>
</gene>
<feature type="compositionally biased region" description="Basic and acidic residues" evidence="3">
    <location>
        <begin position="1"/>
        <end position="12"/>
    </location>
</feature>
<feature type="compositionally biased region" description="Polar residues" evidence="3">
    <location>
        <begin position="2964"/>
        <end position="2973"/>
    </location>
</feature>
<feature type="compositionally biased region" description="Polar residues" evidence="3">
    <location>
        <begin position="15"/>
        <end position="26"/>
    </location>
</feature>
<evidence type="ECO:0000256" key="1">
    <source>
        <dbReference type="ARBA" id="ARBA00022741"/>
    </source>
</evidence>
<dbReference type="CDD" id="cd07302">
    <property type="entry name" value="CHD"/>
    <property type="match status" value="2"/>
</dbReference>
<dbReference type="OrthoDB" id="194468at2759"/>
<dbReference type="PANTHER" id="PTHR16305:SF28">
    <property type="entry name" value="GUANYLATE CYCLASE DOMAIN-CONTAINING PROTEIN"/>
    <property type="match status" value="1"/>
</dbReference>
<feature type="compositionally biased region" description="Polar residues" evidence="3">
    <location>
        <begin position="1744"/>
        <end position="1763"/>
    </location>
</feature>
<protein>
    <recommendedName>
        <fullName evidence="4">Guanylate cyclase domain-containing protein</fullName>
    </recommendedName>
</protein>
<dbReference type="SUPFAM" id="SSF52540">
    <property type="entry name" value="P-loop containing nucleoside triphosphate hydrolases"/>
    <property type="match status" value="2"/>
</dbReference>
<feature type="compositionally biased region" description="Polar residues" evidence="3">
    <location>
        <begin position="42"/>
        <end position="55"/>
    </location>
</feature>
<feature type="region of interest" description="Disordered" evidence="3">
    <location>
        <begin position="761"/>
        <end position="788"/>
    </location>
</feature>
<dbReference type="InterPro" id="IPR001054">
    <property type="entry name" value="A/G_cyclase"/>
</dbReference>
<reference evidence="5 6" key="1">
    <citation type="submission" date="2015-02" db="EMBL/GenBank/DDBJ databases">
        <authorList>
            <person name="Chooi Y.-H."/>
        </authorList>
    </citation>
    <scope>NUCLEOTIDE SEQUENCE [LARGE SCALE GENOMIC DNA]</scope>
    <source>
        <strain evidence="5">E3</strain>
    </source>
</reference>
<dbReference type="Pfam" id="PF13191">
    <property type="entry name" value="AAA_16"/>
    <property type="match status" value="1"/>
</dbReference>
<evidence type="ECO:0000256" key="2">
    <source>
        <dbReference type="ARBA" id="ARBA00022840"/>
    </source>
</evidence>
<evidence type="ECO:0000313" key="5">
    <source>
        <dbReference type="EMBL" id="CEP00396.1"/>
    </source>
</evidence>
<keyword evidence="6" id="KW-1185">Reference proteome</keyword>
<feature type="compositionally biased region" description="Acidic residues" evidence="3">
    <location>
        <begin position="3009"/>
        <end position="3027"/>
    </location>
</feature>
<feature type="domain" description="Guanylate cyclase" evidence="4">
    <location>
        <begin position="208"/>
        <end position="307"/>
    </location>
</feature>
<feature type="compositionally biased region" description="Low complexity" evidence="3">
    <location>
        <begin position="3651"/>
        <end position="3663"/>
    </location>
</feature>
<dbReference type="GO" id="GO:0005524">
    <property type="term" value="F:ATP binding"/>
    <property type="evidence" value="ECO:0007669"/>
    <property type="project" value="UniProtKB-KW"/>
</dbReference>
<dbReference type="STRING" id="37360.A0A0G4IZA4"/>
<dbReference type="GO" id="GO:0004016">
    <property type="term" value="F:adenylate cyclase activity"/>
    <property type="evidence" value="ECO:0007669"/>
    <property type="project" value="TreeGrafter"/>
</dbReference>
<dbReference type="InterPro" id="IPR011990">
    <property type="entry name" value="TPR-like_helical_dom_sf"/>
</dbReference>